<name>A0A9Q1HMA6_HOLLE</name>
<dbReference type="EMBL" id="JAIZAY010000001">
    <property type="protein sequence ID" value="KAJ8050908.1"/>
    <property type="molecule type" value="Genomic_DNA"/>
</dbReference>
<proteinExistence type="predicted"/>
<reference evidence="2" key="1">
    <citation type="submission" date="2021-10" db="EMBL/GenBank/DDBJ databases">
        <title>Tropical sea cucumber genome reveals ecological adaptation and Cuvierian tubules defense mechanism.</title>
        <authorList>
            <person name="Chen T."/>
        </authorList>
    </citation>
    <scope>NUCLEOTIDE SEQUENCE</scope>
    <source>
        <strain evidence="2">Nanhai2018</strain>
        <tissue evidence="2">Muscle</tissue>
    </source>
</reference>
<evidence type="ECO:0000256" key="1">
    <source>
        <dbReference type="SAM" id="MobiDB-lite"/>
    </source>
</evidence>
<evidence type="ECO:0000313" key="2">
    <source>
        <dbReference type="EMBL" id="KAJ8050908.1"/>
    </source>
</evidence>
<evidence type="ECO:0000313" key="3">
    <source>
        <dbReference type="Proteomes" id="UP001152320"/>
    </source>
</evidence>
<gene>
    <name evidence="2" type="ORF">HOLleu_04287</name>
</gene>
<feature type="compositionally biased region" description="Basic and acidic residues" evidence="1">
    <location>
        <begin position="87"/>
        <end position="108"/>
    </location>
</feature>
<dbReference type="AlphaFoldDB" id="A0A9Q1HMA6"/>
<keyword evidence="3" id="KW-1185">Reference proteome</keyword>
<dbReference type="Proteomes" id="UP001152320">
    <property type="component" value="Chromosome 1"/>
</dbReference>
<feature type="region of interest" description="Disordered" evidence="1">
    <location>
        <begin position="83"/>
        <end position="108"/>
    </location>
</feature>
<comment type="caution">
    <text evidence="2">The sequence shown here is derived from an EMBL/GenBank/DDBJ whole genome shotgun (WGS) entry which is preliminary data.</text>
</comment>
<protein>
    <submittedName>
        <fullName evidence="2">Uncharacterized protein</fullName>
    </submittedName>
</protein>
<organism evidence="2 3">
    <name type="scientific">Holothuria leucospilota</name>
    <name type="common">Black long sea cucumber</name>
    <name type="synonym">Mertensiothuria leucospilota</name>
    <dbReference type="NCBI Taxonomy" id="206669"/>
    <lineage>
        <taxon>Eukaryota</taxon>
        <taxon>Metazoa</taxon>
        <taxon>Echinodermata</taxon>
        <taxon>Eleutherozoa</taxon>
        <taxon>Echinozoa</taxon>
        <taxon>Holothuroidea</taxon>
        <taxon>Aspidochirotacea</taxon>
        <taxon>Aspidochirotida</taxon>
        <taxon>Holothuriidae</taxon>
        <taxon>Holothuria</taxon>
    </lineage>
</organism>
<accession>A0A9Q1HMA6</accession>
<sequence length="159" mass="17907">MSFKTGGSYPAISNLMIDIANDFNLHQIVKEPTHMYSIKVEAEDSPIWEEKRSETTITSRIKQENFVEEAGDNIVSMTDAASSHLIAEGRESGTNKEETSDPSHEKGVDGVTWQVNVHLECDEDMVQTTENVTDAIVDKDSEDEGMYRHELFPRIRGFP</sequence>